<keyword evidence="2" id="KW-1185">Reference proteome</keyword>
<evidence type="ECO:0000313" key="1">
    <source>
        <dbReference type="EMBL" id="MBP2018821.1"/>
    </source>
</evidence>
<name>A0ABS4JTF1_9FIRM</name>
<organism evidence="1 2">
    <name type="scientific">Symbiobacterium terraclitae</name>
    <dbReference type="NCBI Taxonomy" id="557451"/>
    <lineage>
        <taxon>Bacteria</taxon>
        <taxon>Bacillati</taxon>
        <taxon>Bacillota</taxon>
        <taxon>Clostridia</taxon>
        <taxon>Eubacteriales</taxon>
        <taxon>Symbiobacteriaceae</taxon>
        <taxon>Symbiobacterium</taxon>
    </lineage>
</organism>
<dbReference type="RefSeq" id="WP_209466946.1">
    <property type="nucleotide sequence ID" value="NZ_JAGGLG010000018.1"/>
</dbReference>
<protein>
    <submittedName>
        <fullName evidence="1">Holliday junction resolvase-like predicted endonuclease</fullName>
    </submittedName>
</protein>
<dbReference type="Proteomes" id="UP001519289">
    <property type="component" value="Unassembled WGS sequence"/>
</dbReference>
<comment type="caution">
    <text evidence="1">The sequence shown here is derived from an EMBL/GenBank/DDBJ whole genome shotgun (WGS) entry which is preliminary data.</text>
</comment>
<accession>A0ABS4JTF1</accession>
<proteinExistence type="predicted"/>
<dbReference type="EMBL" id="JAGGLG010000018">
    <property type="protein sequence ID" value="MBP2018821.1"/>
    <property type="molecule type" value="Genomic_DNA"/>
</dbReference>
<reference evidence="1 2" key="1">
    <citation type="submission" date="2021-03" db="EMBL/GenBank/DDBJ databases">
        <title>Genomic Encyclopedia of Type Strains, Phase IV (KMG-IV): sequencing the most valuable type-strain genomes for metagenomic binning, comparative biology and taxonomic classification.</title>
        <authorList>
            <person name="Goeker M."/>
        </authorList>
    </citation>
    <scope>NUCLEOTIDE SEQUENCE [LARGE SCALE GENOMIC DNA]</scope>
    <source>
        <strain evidence="1 2">DSM 27138</strain>
    </source>
</reference>
<gene>
    <name evidence="1" type="ORF">J2Z79_002236</name>
</gene>
<sequence length="166" mass="19167">MEMGESLVSAYFKYVQNIRIVARNVPFHQGQGEIDLIAIDPASHRVILCEVTTHIDGMLYGAGYDDTRDKVRDKLLRARDYAEAQFPGWKHEFQQWAPVVRPAMATRLAELEHELFQFHGMNVSMVINGRYAERVDELRRLAAQTLSATDEPAFRVLQILEHLRRD</sequence>
<evidence type="ECO:0000313" key="2">
    <source>
        <dbReference type="Proteomes" id="UP001519289"/>
    </source>
</evidence>